<proteinExistence type="predicted"/>
<organism evidence="1">
    <name type="scientific">marine sediment metagenome</name>
    <dbReference type="NCBI Taxonomy" id="412755"/>
    <lineage>
        <taxon>unclassified sequences</taxon>
        <taxon>metagenomes</taxon>
        <taxon>ecological metagenomes</taxon>
    </lineage>
</organism>
<comment type="caution">
    <text evidence="1">The sequence shown here is derived from an EMBL/GenBank/DDBJ whole genome shotgun (WGS) entry which is preliminary data.</text>
</comment>
<evidence type="ECO:0000313" key="1">
    <source>
        <dbReference type="EMBL" id="KKK63062.1"/>
    </source>
</evidence>
<dbReference type="AlphaFoldDB" id="A0A0F8X1U5"/>
<protein>
    <submittedName>
        <fullName evidence="1">Uncharacterized protein</fullName>
    </submittedName>
</protein>
<accession>A0A0F8X1U5</accession>
<name>A0A0F8X1U5_9ZZZZ</name>
<reference evidence="1" key="1">
    <citation type="journal article" date="2015" name="Nature">
        <title>Complex archaea that bridge the gap between prokaryotes and eukaryotes.</title>
        <authorList>
            <person name="Spang A."/>
            <person name="Saw J.H."/>
            <person name="Jorgensen S.L."/>
            <person name="Zaremba-Niedzwiedzka K."/>
            <person name="Martijn J."/>
            <person name="Lind A.E."/>
            <person name="van Eijk R."/>
            <person name="Schleper C."/>
            <person name="Guy L."/>
            <person name="Ettema T.J."/>
        </authorList>
    </citation>
    <scope>NUCLEOTIDE SEQUENCE</scope>
</reference>
<feature type="non-terminal residue" evidence="1">
    <location>
        <position position="1"/>
    </location>
</feature>
<sequence>YLERIAQMATAPTLPCLFIVADSDGDSDVSVLYFGPVPTDGAGVIELLKEHGG</sequence>
<gene>
    <name evidence="1" type="ORF">LCGC14_2998100</name>
</gene>
<dbReference type="EMBL" id="LAZR01061694">
    <property type="protein sequence ID" value="KKK63062.1"/>
    <property type="molecule type" value="Genomic_DNA"/>
</dbReference>